<comment type="catalytic activity">
    <reaction evidence="1">
        <text>ATP + protein L-histidine = ADP + protein N-phospho-L-histidine.</text>
        <dbReference type="EC" id="2.7.13.3"/>
    </reaction>
</comment>
<dbReference type="InterPro" id="IPR004358">
    <property type="entry name" value="Sig_transdc_His_kin-like_C"/>
</dbReference>
<dbReference type="PROSITE" id="PS50109">
    <property type="entry name" value="HIS_KIN"/>
    <property type="match status" value="1"/>
</dbReference>
<dbReference type="Proteomes" id="UP000260823">
    <property type="component" value="Unassembled WGS sequence"/>
</dbReference>
<proteinExistence type="predicted"/>
<dbReference type="CDD" id="cd00082">
    <property type="entry name" value="HisKA"/>
    <property type="match status" value="1"/>
</dbReference>
<dbReference type="SMART" id="SM00387">
    <property type="entry name" value="HATPase_c"/>
    <property type="match status" value="1"/>
</dbReference>
<evidence type="ECO:0000256" key="7">
    <source>
        <dbReference type="ARBA" id="ARBA00023163"/>
    </source>
</evidence>
<evidence type="ECO:0000256" key="3">
    <source>
        <dbReference type="ARBA" id="ARBA00022553"/>
    </source>
</evidence>
<dbReference type="PANTHER" id="PTHR43547:SF2">
    <property type="entry name" value="HYBRID SIGNAL TRANSDUCTION HISTIDINE KINASE C"/>
    <property type="match status" value="1"/>
</dbReference>
<dbReference type="SMART" id="SM00388">
    <property type="entry name" value="HisKA"/>
    <property type="match status" value="1"/>
</dbReference>
<dbReference type="InterPro" id="IPR018060">
    <property type="entry name" value="HTH_AraC"/>
</dbReference>
<dbReference type="GO" id="GO:0000155">
    <property type="term" value="F:phosphorelay sensor kinase activity"/>
    <property type="evidence" value="ECO:0007669"/>
    <property type="project" value="InterPro"/>
</dbReference>
<keyword evidence="9" id="KW-0472">Membrane</keyword>
<keyword evidence="15" id="KW-1185">Reference proteome</keyword>
<evidence type="ECO:0000256" key="9">
    <source>
        <dbReference type="SAM" id="Phobius"/>
    </source>
</evidence>
<evidence type="ECO:0000256" key="6">
    <source>
        <dbReference type="ARBA" id="ARBA00023015"/>
    </source>
</evidence>
<dbReference type="EC" id="2.7.13.3" evidence="2"/>
<dbReference type="InterPro" id="IPR011006">
    <property type="entry name" value="CheY-like_superfamily"/>
</dbReference>
<gene>
    <name evidence="14" type="ORF">DYU05_11000</name>
</gene>
<dbReference type="EMBL" id="QWDE01000002">
    <property type="protein sequence ID" value="RFZ82698.1"/>
    <property type="molecule type" value="Genomic_DNA"/>
</dbReference>
<evidence type="ECO:0000313" key="14">
    <source>
        <dbReference type="EMBL" id="RFZ82698.1"/>
    </source>
</evidence>
<dbReference type="SUPFAM" id="SSF52172">
    <property type="entry name" value="CheY-like"/>
    <property type="match status" value="1"/>
</dbReference>
<keyword evidence="9" id="KW-0812">Transmembrane</keyword>
<keyword evidence="3 8" id="KW-0597">Phosphoprotein</keyword>
<keyword evidence="9" id="KW-1133">Transmembrane helix</keyword>
<feature type="modified residue" description="4-aspartylphosphate" evidence="8">
    <location>
        <position position="739"/>
    </location>
</feature>
<comment type="caution">
    <text evidence="14">The sequence shown here is derived from an EMBL/GenBank/DDBJ whole genome shotgun (WGS) entry which is preliminary data.</text>
</comment>
<dbReference type="Gene3D" id="1.10.287.130">
    <property type="match status" value="1"/>
</dbReference>
<protein>
    <recommendedName>
        <fullName evidence="2">histidine kinase</fullName>
        <ecNumber evidence="2">2.7.13.3</ecNumber>
    </recommendedName>
</protein>
<evidence type="ECO:0000256" key="2">
    <source>
        <dbReference type="ARBA" id="ARBA00012438"/>
    </source>
</evidence>
<dbReference type="Pfam" id="PF02518">
    <property type="entry name" value="HATPase_c"/>
    <property type="match status" value="1"/>
</dbReference>
<dbReference type="SMART" id="SM00448">
    <property type="entry name" value="REC"/>
    <property type="match status" value="1"/>
</dbReference>
<dbReference type="Gene3D" id="1.25.40.10">
    <property type="entry name" value="Tetratricopeptide repeat domain"/>
    <property type="match status" value="2"/>
</dbReference>
<dbReference type="SUPFAM" id="SSF47384">
    <property type="entry name" value="Homodimeric domain of signal transducing histidine kinase"/>
    <property type="match status" value="1"/>
</dbReference>
<dbReference type="OrthoDB" id="9797097at2"/>
<evidence type="ECO:0000259" key="13">
    <source>
        <dbReference type="PROSITE" id="PS50110"/>
    </source>
</evidence>
<dbReference type="Gene3D" id="3.40.50.2300">
    <property type="match status" value="1"/>
</dbReference>
<evidence type="ECO:0000259" key="11">
    <source>
        <dbReference type="PROSITE" id="PS01124"/>
    </source>
</evidence>
<dbReference type="GO" id="GO:0003700">
    <property type="term" value="F:DNA-binding transcription factor activity"/>
    <property type="evidence" value="ECO:0007669"/>
    <property type="project" value="InterPro"/>
</dbReference>
<keyword evidence="6" id="KW-0805">Transcription regulation</keyword>
<name>A0A3E2NNY5_9SPHI</name>
<dbReference type="InterPro" id="IPR011990">
    <property type="entry name" value="TPR-like_helical_dom_sf"/>
</dbReference>
<feature type="chain" id="PRO_5017580314" description="histidine kinase" evidence="10">
    <location>
        <begin position="29"/>
        <end position="950"/>
    </location>
</feature>
<dbReference type="SUPFAM" id="SSF48452">
    <property type="entry name" value="TPR-like"/>
    <property type="match status" value="1"/>
</dbReference>
<dbReference type="InterPro" id="IPR005467">
    <property type="entry name" value="His_kinase_dom"/>
</dbReference>
<dbReference type="PROSITE" id="PS01124">
    <property type="entry name" value="HTH_ARAC_FAMILY_2"/>
    <property type="match status" value="1"/>
</dbReference>
<dbReference type="SMART" id="SM00028">
    <property type="entry name" value="TPR"/>
    <property type="match status" value="3"/>
</dbReference>
<organism evidence="14 15">
    <name type="scientific">Mucilaginibacter terrenus</name>
    <dbReference type="NCBI Taxonomy" id="2482727"/>
    <lineage>
        <taxon>Bacteria</taxon>
        <taxon>Pseudomonadati</taxon>
        <taxon>Bacteroidota</taxon>
        <taxon>Sphingobacteriia</taxon>
        <taxon>Sphingobacteriales</taxon>
        <taxon>Sphingobacteriaceae</taxon>
        <taxon>Mucilaginibacter</taxon>
    </lineage>
</organism>
<feature type="domain" description="Response regulatory" evidence="13">
    <location>
        <begin position="689"/>
        <end position="806"/>
    </location>
</feature>
<dbReference type="InterPro" id="IPR019734">
    <property type="entry name" value="TPR_rpt"/>
</dbReference>
<dbReference type="FunFam" id="3.30.565.10:FF:000006">
    <property type="entry name" value="Sensor histidine kinase WalK"/>
    <property type="match status" value="1"/>
</dbReference>
<dbReference type="InterPro" id="IPR003661">
    <property type="entry name" value="HisK_dim/P_dom"/>
</dbReference>
<dbReference type="PRINTS" id="PR00344">
    <property type="entry name" value="BCTRLSENSOR"/>
</dbReference>
<keyword evidence="7" id="KW-0804">Transcription</keyword>
<dbReference type="AlphaFoldDB" id="A0A3E2NNY5"/>
<dbReference type="PROSITE" id="PS50110">
    <property type="entry name" value="RESPONSE_REGULATORY"/>
    <property type="match status" value="1"/>
</dbReference>
<keyword evidence="5" id="KW-0418">Kinase</keyword>
<dbReference type="InterPro" id="IPR036890">
    <property type="entry name" value="HATPase_C_sf"/>
</dbReference>
<reference evidence="14 15" key="1">
    <citation type="submission" date="2018-08" db="EMBL/GenBank/DDBJ databases">
        <title>Mucilaginibacter terrae sp. nov., isolated from manganese diggings.</title>
        <authorList>
            <person name="Huang Y."/>
            <person name="Zhou Z."/>
        </authorList>
    </citation>
    <scope>NUCLEOTIDE SEQUENCE [LARGE SCALE GENOMIC DNA]</scope>
    <source>
        <strain evidence="14 15">ZH6</strain>
    </source>
</reference>
<dbReference type="Gene3D" id="3.30.565.10">
    <property type="entry name" value="Histidine kinase-like ATPase, C-terminal domain"/>
    <property type="match status" value="1"/>
</dbReference>
<feature type="transmembrane region" description="Helical" evidence="9">
    <location>
        <begin position="392"/>
        <end position="411"/>
    </location>
</feature>
<dbReference type="PANTHER" id="PTHR43547">
    <property type="entry name" value="TWO-COMPONENT HISTIDINE KINASE"/>
    <property type="match status" value="1"/>
</dbReference>
<evidence type="ECO:0000256" key="1">
    <source>
        <dbReference type="ARBA" id="ARBA00000085"/>
    </source>
</evidence>
<dbReference type="RefSeq" id="WP_117383101.1">
    <property type="nucleotide sequence ID" value="NZ_QWDE01000002.1"/>
</dbReference>
<dbReference type="InterPro" id="IPR003594">
    <property type="entry name" value="HATPase_dom"/>
</dbReference>
<keyword evidence="10" id="KW-0732">Signal</keyword>
<dbReference type="Pfam" id="PF12833">
    <property type="entry name" value="HTH_18"/>
    <property type="match status" value="1"/>
</dbReference>
<evidence type="ECO:0000256" key="5">
    <source>
        <dbReference type="ARBA" id="ARBA00022777"/>
    </source>
</evidence>
<feature type="domain" description="Histidine kinase" evidence="12">
    <location>
        <begin position="442"/>
        <end position="659"/>
    </location>
</feature>
<evidence type="ECO:0000256" key="10">
    <source>
        <dbReference type="SAM" id="SignalP"/>
    </source>
</evidence>
<evidence type="ECO:0000256" key="8">
    <source>
        <dbReference type="PROSITE-ProRule" id="PRU00169"/>
    </source>
</evidence>
<dbReference type="InterPro" id="IPR036097">
    <property type="entry name" value="HisK_dim/P_sf"/>
</dbReference>
<dbReference type="GO" id="GO:0043565">
    <property type="term" value="F:sequence-specific DNA binding"/>
    <property type="evidence" value="ECO:0007669"/>
    <property type="project" value="InterPro"/>
</dbReference>
<dbReference type="InterPro" id="IPR009057">
    <property type="entry name" value="Homeodomain-like_sf"/>
</dbReference>
<dbReference type="Pfam" id="PF00072">
    <property type="entry name" value="Response_reg"/>
    <property type="match status" value="1"/>
</dbReference>
<feature type="signal peptide" evidence="10">
    <location>
        <begin position="1"/>
        <end position="28"/>
    </location>
</feature>
<keyword evidence="4" id="KW-0808">Transferase</keyword>
<dbReference type="Pfam" id="PF00512">
    <property type="entry name" value="HisKA"/>
    <property type="match status" value="1"/>
</dbReference>
<evidence type="ECO:0000256" key="4">
    <source>
        <dbReference type="ARBA" id="ARBA00022679"/>
    </source>
</evidence>
<feature type="domain" description="HTH araC/xylS-type" evidence="11">
    <location>
        <begin position="852"/>
        <end position="950"/>
    </location>
</feature>
<dbReference type="InterPro" id="IPR001789">
    <property type="entry name" value="Sig_transdc_resp-reg_receiver"/>
</dbReference>
<dbReference type="SUPFAM" id="SSF46689">
    <property type="entry name" value="Homeodomain-like"/>
    <property type="match status" value="1"/>
</dbReference>
<sequence length="950" mass="106127">MSPYTRRLTFSKAVLTCVMLFAAFYGQAQQQPAAADPLSRLKDLTEVKDIKLFGDSLLKKARQQNNKVLEGRILSAVSYKCYKAGEEIEALKYAQQGAVVAPKSDSVTYVRLRTLIAWMYSRQGNSKEALKIAFAVLRESEQAGWKALVVDCKICISDLFRPVKNAANAIAYADQAAKESLAIKDTIRYVNAISMLANAYSNNPKPNSDLPPENLRKAVYYLETLLKKPFEDKLNLFAKVNIMGNLGMFYQDQNRFNEAEKITLAAYELAKKNNFVSLQKHDLRELMTIEIGRKDFKKAVEYGERALATQAEANSSRLMLVSTYRRLTEAYTGVGNYKLALKYSEKTRDLNDSLLSEDQQRIASDLDKRYKADTQLLVAAHNNTMLTQQRNFIILLGSVVLVILTIVYTWIAGRKKREAAALAEEHRQLAQLDTMKNRFLANISHELKTPLTLIMGPAEQLLNHNVVPEQQKSNLLAIQRNGKKLLDIVNELLDLGKIESGNITLKPSTVNIHELITLIFQSFTSAAEYKKVSYSLSCDIDRALTISIDRDKFEKIANNLISNALKFTPASHAVNVKATTTNGFVNFTVHDNGDGIHPDDVPYIFDRYFQSNRNTPAEGGTGIGLSIAKEFAELMGGTVKVESSYGLGSTFTAEIPIVAATKQDKAPKDAKQLSIIAKTTFLPVTESSTILLVEDHREMADYIISIIGQDYQVLTADSGISALSSLDSINRLPDLIISDVMMPGMDGFTLLDHLKAHPKYFKIPVIMLTALADSKSKMRALHTGVDDYLTKPFMRDELLARAANLINNAAFRDKPAPDEQKEDSLLVLPVACAQTDPEPLRDLSPSDMAWLATLEDTVRKFIGKTDLNLAMLSYEMAISERQLFRRIKAITGLTPNKYIRTIRLQIAREAIESGRYRTVAEIAYAAGFDTPAYFSKLYKEHFGRDASELI</sequence>
<dbReference type="SUPFAM" id="SSF55874">
    <property type="entry name" value="ATPase domain of HSP90 chaperone/DNA topoisomerase II/histidine kinase"/>
    <property type="match status" value="1"/>
</dbReference>
<dbReference type="SMART" id="SM00342">
    <property type="entry name" value="HTH_ARAC"/>
    <property type="match status" value="1"/>
</dbReference>
<dbReference type="Gene3D" id="1.10.10.60">
    <property type="entry name" value="Homeodomain-like"/>
    <property type="match status" value="1"/>
</dbReference>
<evidence type="ECO:0000259" key="12">
    <source>
        <dbReference type="PROSITE" id="PS50109"/>
    </source>
</evidence>
<accession>A0A3E2NNY5</accession>
<evidence type="ECO:0000313" key="15">
    <source>
        <dbReference type="Proteomes" id="UP000260823"/>
    </source>
</evidence>